<comment type="caution">
    <text evidence="12">The sequence shown here is derived from an EMBL/GenBank/DDBJ whole genome shotgun (WGS) entry which is preliminary data.</text>
</comment>
<dbReference type="EMBL" id="METD01000001">
    <property type="protein sequence ID" value="OGB73766.1"/>
    <property type="molecule type" value="Genomic_DNA"/>
</dbReference>
<dbReference type="InterPro" id="IPR036769">
    <property type="entry name" value="Ribosomal_uL11_C_sf"/>
</dbReference>
<dbReference type="Gene3D" id="1.10.10.250">
    <property type="entry name" value="Ribosomal protein L11, C-terminal domain"/>
    <property type="match status" value="1"/>
</dbReference>
<dbReference type="GO" id="GO:0070180">
    <property type="term" value="F:large ribosomal subunit rRNA binding"/>
    <property type="evidence" value="ECO:0007669"/>
    <property type="project" value="UniProtKB-UniRule"/>
</dbReference>
<evidence type="ECO:0000256" key="7">
    <source>
        <dbReference type="HAMAP-Rule" id="MF_00736"/>
    </source>
</evidence>
<dbReference type="InterPro" id="IPR020784">
    <property type="entry name" value="Ribosomal_uL11_N"/>
</dbReference>
<evidence type="ECO:0000313" key="12">
    <source>
        <dbReference type="EMBL" id="OGB73766.1"/>
    </source>
</evidence>
<dbReference type="PANTHER" id="PTHR11661">
    <property type="entry name" value="60S RIBOSOMAL PROTEIN L12"/>
    <property type="match status" value="1"/>
</dbReference>
<evidence type="ECO:0000313" key="13">
    <source>
        <dbReference type="Proteomes" id="UP000178085"/>
    </source>
</evidence>
<evidence type="ECO:0000256" key="6">
    <source>
        <dbReference type="ARBA" id="ARBA00023274"/>
    </source>
</evidence>
<dbReference type="PROSITE" id="PS00359">
    <property type="entry name" value="RIBOSOMAL_L11"/>
    <property type="match status" value="1"/>
</dbReference>
<keyword evidence="2 7" id="KW-0488">Methylation</keyword>
<evidence type="ECO:0000256" key="4">
    <source>
        <dbReference type="ARBA" id="ARBA00022884"/>
    </source>
</evidence>
<dbReference type="CDD" id="cd00349">
    <property type="entry name" value="Ribosomal_L11"/>
    <property type="match status" value="1"/>
</dbReference>
<dbReference type="HAMAP" id="MF_00736">
    <property type="entry name" value="Ribosomal_uL11"/>
    <property type="match status" value="1"/>
</dbReference>
<evidence type="ECO:0000256" key="1">
    <source>
        <dbReference type="ARBA" id="ARBA00010537"/>
    </source>
</evidence>
<proteinExistence type="inferred from homology"/>
<dbReference type="PANTHER" id="PTHR11661:SF1">
    <property type="entry name" value="LARGE RIBOSOMAL SUBUNIT PROTEIN UL11M"/>
    <property type="match status" value="1"/>
</dbReference>
<accession>A0A1F4NQX8</accession>
<evidence type="ECO:0000256" key="3">
    <source>
        <dbReference type="ARBA" id="ARBA00022730"/>
    </source>
</evidence>
<evidence type="ECO:0000256" key="8">
    <source>
        <dbReference type="RuleBase" id="RU003978"/>
    </source>
</evidence>
<keyword evidence="6 7" id="KW-0687">Ribonucleoprotein</keyword>
<gene>
    <name evidence="7" type="primary">rplK</name>
    <name evidence="12" type="ORF">A3K51_02975</name>
</gene>
<dbReference type="Pfam" id="PF00298">
    <property type="entry name" value="Ribosomal_L11"/>
    <property type="match status" value="1"/>
</dbReference>
<evidence type="ECO:0000259" key="11">
    <source>
        <dbReference type="Pfam" id="PF03946"/>
    </source>
</evidence>
<feature type="domain" description="Large ribosomal subunit protein uL11 C-terminal" evidence="10">
    <location>
        <begin position="71"/>
        <end position="139"/>
    </location>
</feature>
<dbReference type="InterPro" id="IPR020783">
    <property type="entry name" value="Ribosomal_uL11_C"/>
</dbReference>
<dbReference type="Proteomes" id="UP000178085">
    <property type="component" value="Unassembled WGS sequence"/>
</dbReference>
<organism evidence="12 13">
    <name type="scientific">candidate division Kazan bacterium RIFCSPLOWO2_01_FULL_45_19</name>
    <dbReference type="NCBI Taxonomy" id="1798538"/>
    <lineage>
        <taxon>Bacteria</taxon>
        <taxon>Bacteria division Kazan-3B-28</taxon>
    </lineage>
</organism>
<dbReference type="InterPro" id="IPR020785">
    <property type="entry name" value="Ribosomal_uL11_CS"/>
</dbReference>
<dbReference type="FunFam" id="3.30.1550.10:FF:000005">
    <property type="entry name" value="50S ribosomal protein L11"/>
    <property type="match status" value="1"/>
</dbReference>
<dbReference type="SUPFAM" id="SSF46906">
    <property type="entry name" value="Ribosomal protein L11, C-terminal domain"/>
    <property type="match status" value="1"/>
</dbReference>
<dbReference type="AlphaFoldDB" id="A0A1F4NQX8"/>
<dbReference type="InterPro" id="IPR036796">
    <property type="entry name" value="Ribosomal_uL11_N_sf"/>
</dbReference>
<keyword evidence="3 7" id="KW-0699">rRNA-binding</keyword>
<dbReference type="Pfam" id="PF03946">
    <property type="entry name" value="Ribosomal_L11_N"/>
    <property type="match status" value="1"/>
</dbReference>
<evidence type="ECO:0000256" key="5">
    <source>
        <dbReference type="ARBA" id="ARBA00022980"/>
    </source>
</evidence>
<comment type="function">
    <text evidence="7 9">Forms part of the ribosomal stalk which helps the ribosome interact with GTP-bound translation factors.</text>
</comment>
<name>A0A1F4NQX8_UNCK3</name>
<evidence type="ECO:0000256" key="9">
    <source>
        <dbReference type="RuleBase" id="RU003979"/>
    </source>
</evidence>
<feature type="domain" description="Large ribosomal subunit protein uL11 N-terminal" evidence="11">
    <location>
        <begin position="9"/>
        <end position="66"/>
    </location>
</feature>
<dbReference type="GO" id="GO:0022625">
    <property type="term" value="C:cytosolic large ribosomal subunit"/>
    <property type="evidence" value="ECO:0007669"/>
    <property type="project" value="TreeGrafter"/>
</dbReference>
<dbReference type="FunFam" id="1.10.10.250:FF:000001">
    <property type="entry name" value="50S ribosomal protein L11"/>
    <property type="match status" value="1"/>
</dbReference>
<dbReference type="GO" id="GO:0006412">
    <property type="term" value="P:translation"/>
    <property type="evidence" value="ECO:0007669"/>
    <property type="project" value="UniProtKB-UniRule"/>
</dbReference>
<comment type="PTM">
    <text evidence="7 9">One or more lysine residues are methylated.</text>
</comment>
<dbReference type="SMART" id="SM00649">
    <property type="entry name" value="RL11"/>
    <property type="match status" value="1"/>
</dbReference>
<keyword evidence="4 7" id="KW-0694">RNA-binding</keyword>
<dbReference type="InterPro" id="IPR006519">
    <property type="entry name" value="Ribosomal_uL11_bac-typ"/>
</dbReference>
<evidence type="ECO:0000256" key="2">
    <source>
        <dbReference type="ARBA" id="ARBA00022481"/>
    </source>
</evidence>
<dbReference type="InterPro" id="IPR000911">
    <property type="entry name" value="Ribosomal_uL11"/>
</dbReference>
<comment type="subunit">
    <text evidence="7">Part of the ribosomal stalk of the 50S ribosomal subunit. Interacts with L10 and the large rRNA to form the base of the stalk. L10 forms an elongated spine to which L12 dimers bind in a sequential fashion forming a multimeric L10(L12)X complex.</text>
</comment>
<evidence type="ECO:0000259" key="10">
    <source>
        <dbReference type="Pfam" id="PF00298"/>
    </source>
</evidence>
<protein>
    <recommendedName>
        <fullName evidence="7">Large ribosomal subunit protein uL11</fullName>
    </recommendedName>
</protein>
<dbReference type="Gene3D" id="3.30.1550.10">
    <property type="entry name" value="Ribosomal protein L11/L12, N-terminal domain"/>
    <property type="match status" value="1"/>
</dbReference>
<sequence>MAKKVKAVVKIQCDAGKANPAPPVGTALGPHGIAIMDFCNQYNEQTRSLMGQVIPAVITIYEDRTFDFILKQAPASELIKKAIGLDKGSGVPNKQKVGKITRAQLRTIAEQKMPDLNALDIDAAMKILAGTAKQMGVEIE</sequence>
<dbReference type="GO" id="GO:0003735">
    <property type="term" value="F:structural constituent of ribosome"/>
    <property type="evidence" value="ECO:0007669"/>
    <property type="project" value="InterPro"/>
</dbReference>
<comment type="similarity">
    <text evidence="1 7 8">Belongs to the universal ribosomal protein uL11 family.</text>
</comment>
<dbReference type="NCBIfam" id="TIGR01632">
    <property type="entry name" value="L11_bact"/>
    <property type="match status" value="1"/>
</dbReference>
<keyword evidence="5 7" id="KW-0689">Ribosomal protein</keyword>
<dbReference type="SUPFAM" id="SSF54747">
    <property type="entry name" value="Ribosomal L11/L12e N-terminal domain"/>
    <property type="match status" value="1"/>
</dbReference>
<reference evidence="12 13" key="1">
    <citation type="journal article" date="2016" name="Nat. Commun.">
        <title>Thousands of microbial genomes shed light on interconnected biogeochemical processes in an aquifer system.</title>
        <authorList>
            <person name="Anantharaman K."/>
            <person name="Brown C.T."/>
            <person name="Hug L.A."/>
            <person name="Sharon I."/>
            <person name="Castelle C.J."/>
            <person name="Probst A.J."/>
            <person name="Thomas B.C."/>
            <person name="Singh A."/>
            <person name="Wilkins M.J."/>
            <person name="Karaoz U."/>
            <person name="Brodie E.L."/>
            <person name="Williams K.H."/>
            <person name="Hubbard S.S."/>
            <person name="Banfield J.F."/>
        </authorList>
    </citation>
    <scope>NUCLEOTIDE SEQUENCE [LARGE SCALE GENOMIC DNA]</scope>
</reference>